<feature type="binding site" evidence="9">
    <location>
        <position position="152"/>
    </location>
    <ligand>
        <name>Mg(2+)</name>
        <dbReference type="ChEBI" id="CHEBI:18420"/>
        <label>1</label>
    </ligand>
</feature>
<feature type="binding site" evidence="9">
    <location>
        <position position="103"/>
    </location>
    <ligand>
        <name>Mg(2+)</name>
        <dbReference type="ChEBI" id="CHEBI:18420"/>
        <label>1</label>
    </ligand>
</feature>
<dbReference type="PANTHER" id="PTHR11839">
    <property type="entry name" value="UDP/ADP-SUGAR PYROPHOSPHATASE"/>
    <property type="match status" value="1"/>
</dbReference>
<reference evidence="12 13" key="1">
    <citation type="submission" date="2016-10" db="EMBL/GenBank/DDBJ databases">
        <authorList>
            <person name="de Groot N.N."/>
        </authorList>
    </citation>
    <scope>NUCLEOTIDE SEQUENCE [LARGE SCALE GENOMIC DNA]</scope>
    <source>
        <strain evidence="12 13">NE2</strain>
    </source>
</reference>
<protein>
    <recommendedName>
        <fullName evidence="5">GDP-mannose pyrophosphatase</fullName>
    </recommendedName>
    <alternativeName>
        <fullName evidence="7">GDP-mannose hydrolase</fullName>
    </alternativeName>
    <alternativeName>
        <fullName evidence="8">GDPMK</fullName>
    </alternativeName>
</protein>
<dbReference type="OrthoDB" id="5292471at2"/>
<name>A0A1I3YKY4_9HYPH</name>
<comment type="similarity">
    <text evidence="3">Belongs to the Nudix hydrolase family. NudK subfamily.</text>
</comment>
<dbReference type="AlphaFoldDB" id="A0A1I3YKY4"/>
<dbReference type="CDD" id="cd24157">
    <property type="entry name" value="NUDIX_GDPMK"/>
    <property type="match status" value="1"/>
</dbReference>
<dbReference type="SUPFAM" id="SSF55811">
    <property type="entry name" value="Nudix"/>
    <property type="match status" value="1"/>
</dbReference>
<dbReference type="GO" id="GO:0006753">
    <property type="term" value="P:nucleoside phosphate metabolic process"/>
    <property type="evidence" value="ECO:0007669"/>
    <property type="project" value="TreeGrafter"/>
</dbReference>
<evidence type="ECO:0000256" key="8">
    <source>
        <dbReference type="ARBA" id="ARBA00032272"/>
    </source>
</evidence>
<dbReference type="NCBIfam" id="TIGR00052">
    <property type="entry name" value="nudix-type nucleoside diphosphatase, YffH/AdpP family"/>
    <property type="match status" value="1"/>
</dbReference>
<keyword evidence="9" id="KW-0460">Magnesium</keyword>
<evidence type="ECO:0000313" key="13">
    <source>
        <dbReference type="Proteomes" id="UP000198755"/>
    </source>
</evidence>
<evidence type="ECO:0000256" key="4">
    <source>
        <dbReference type="ARBA" id="ARBA00011738"/>
    </source>
</evidence>
<dbReference type="EMBL" id="FOSN01000006">
    <property type="protein sequence ID" value="SFK32494.1"/>
    <property type="molecule type" value="Genomic_DNA"/>
</dbReference>
<evidence type="ECO:0000256" key="7">
    <source>
        <dbReference type="ARBA" id="ARBA00032162"/>
    </source>
</evidence>
<evidence type="ECO:0000313" key="12">
    <source>
        <dbReference type="EMBL" id="SFK32494.1"/>
    </source>
</evidence>
<dbReference type="PROSITE" id="PS51462">
    <property type="entry name" value="NUDIX"/>
    <property type="match status" value="1"/>
</dbReference>
<dbReference type="RefSeq" id="WP_091680944.1">
    <property type="nucleotide sequence ID" value="NZ_FOSN01000006.1"/>
</dbReference>
<evidence type="ECO:0000256" key="2">
    <source>
        <dbReference type="ARBA" id="ARBA00001946"/>
    </source>
</evidence>
<dbReference type="Pfam" id="PF00293">
    <property type="entry name" value="NUDIX"/>
    <property type="match status" value="1"/>
</dbReference>
<dbReference type="STRING" id="1612308.SAMN05444581_10619"/>
<dbReference type="GO" id="GO:0016818">
    <property type="term" value="F:hydrolase activity, acting on acid anhydrides, in phosphorus-containing anhydrides"/>
    <property type="evidence" value="ECO:0007669"/>
    <property type="project" value="InterPro"/>
</dbReference>
<keyword evidence="6" id="KW-0378">Hydrolase</keyword>
<keyword evidence="9" id="KW-0479">Metal-binding</keyword>
<evidence type="ECO:0000256" key="5">
    <source>
        <dbReference type="ARBA" id="ARBA00016377"/>
    </source>
</evidence>
<feature type="binding site" evidence="9">
    <location>
        <position position="84"/>
    </location>
    <ligand>
        <name>Mg(2+)</name>
        <dbReference type="ChEBI" id="CHEBI:18420"/>
        <label>1</label>
    </ligand>
</feature>
<dbReference type="InterPro" id="IPR004385">
    <property type="entry name" value="NDP_pyrophosphatase"/>
</dbReference>
<dbReference type="Proteomes" id="UP000198755">
    <property type="component" value="Unassembled WGS sequence"/>
</dbReference>
<evidence type="ECO:0000256" key="6">
    <source>
        <dbReference type="ARBA" id="ARBA00022801"/>
    </source>
</evidence>
<comment type="subunit">
    <text evidence="4">Homodimer.</text>
</comment>
<evidence type="ECO:0000256" key="3">
    <source>
        <dbReference type="ARBA" id="ARBA00007275"/>
    </source>
</evidence>
<accession>A0A1I3YKY4</accession>
<feature type="domain" description="Nudix hydrolase" evidence="11">
    <location>
        <begin position="1"/>
        <end position="181"/>
    </location>
</feature>
<dbReference type="GO" id="GO:0046872">
    <property type="term" value="F:metal ion binding"/>
    <property type="evidence" value="ECO:0007669"/>
    <property type="project" value="UniProtKB-KW"/>
</dbReference>
<evidence type="ECO:0000259" key="11">
    <source>
        <dbReference type="PROSITE" id="PS51462"/>
    </source>
</evidence>
<keyword evidence="13" id="KW-1185">Reference proteome</keyword>
<dbReference type="GO" id="GO:0019693">
    <property type="term" value="P:ribose phosphate metabolic process"/>
    <property type="evidence" value="ECO:0007669"/>
    <property type="project" value="TreeGrafter"/>
</dbReference>
<dbReference type="GO" id="GO:0005829">
    <property type="term" value="C:cytosol"/>
    <property type="evidence" value="ECO:0007669"/>
    <property type="project" value="TreeGrafter"/>
</dbReference>
<evidence type="ECO:0000256" key="9">
    <source>
        <dbReference type="PIRSR" id="PIRSR604385-2"/>
    </source>
</evidence>
<evidence type="ECO:0000256" key="10">
    <source>
        <dbReference type="PIRSR" id="PIRSR604385-3"/>
    </source>
</evidence>
<sequence length="203" mass="22330">MVEAILILSRQILSRGHGILQRIRLDRRRFDGGRQTLDHEVYDSGDGAALLLYDPGRSRIVLISQFRVPAYLNGGHEKLIEVCAGRLEGADPQTRIVREAEEETGFQVRAPRRLFEAYMSPGCFCERLTFFVAQYSPGDRIGAGGGLADEGEDIEILEPTLDEALAMVERGEIIDAKTIILLQYAKLAGLMHAAAAPANQHGA</sequence>
<organism evidence="12 13">
    <name type="scientific">Methylocapsa palsarum</name>
    <dbReference type="NCBI Taxonomy" id="1612308"/>
    <lineage>
        <taxon>Bacteria</taxon>
        <taxon>Pseudomonadati</taxon>
        <taxon>Pseudomonadota</taxon>
        <taxon>Alphaproteobacteria</taxon>
        <taxon>Hyphomicrobiales</taxon>
        <taxon>Beijerinckiaceae</taxon>
        <taxon>Methylocapsa</taxon>
    </lineage>
</organism>
<dbReference type="Gene3D" id="3.90.79.10">
    <property type="entry name" value="Nucleoside Triphosphate Pyrophosphohydrolase"/>
    <property type="match status" value="1"/>
</dbReference>
<dbReference type="PANTHER" id="PTHR11839:SF18">
    <property type="entry name" value="NUDIX HYDROLASE DOMAIN-CONTAINING PROTEIN"/>
    <property type="match status" value="1"/>
</dbReference>
<dbReference type="InterPro" id="IPR000086">
    <property type="entry name" value="NUDIX_hydrolase_dom"/>
</dbReference>
<feature type="binding site" evidence="9">
    <location>
        <position position="99"/>
    </location>
    <ligand>
        <name>Mg(2+)</name>
        <dbReference type="ChEBI" id="CHEBI:18420"/>
        <label>1</label>
    </ligand>
</feature>
<proteinExistence type="inferred from homology"/>
<feature type="short sequence motif" description="Nudix box" evidence="10">
    <location>
        <begin position="85"/>
        <end position="106"/>
    </location>
</feature>
<dbReference type="InterPro" id="IPR015797">
    <property type="entry name" value="NUDIX_hydrolase-like_dom_sf"/>
</dbReference>
<evidence type="ECO:0000256" key="1">
    <source>
        <dbReference type="ARBA" id="ARBA00000847"/>
    </source>
</evidence>
<comment type="cofactor">
    <cofactor evidence="2 9">
        <name>Mg(2+)</name>
        <dbReference type="ChEBI" id="CHEBI:18420"/>
    </cofactor>
</comment>
<gene>
    <name evidence="12" type="ORF">SAMN05444581_10619</name>
</gene>
<comment type="catalytic activity">
    <reaction evidence="1">
        <text>GDP-alpha-D-mannose + H2O = alpha-D-mannose 1-phosphate + GMP + 2 H(+)</text>
        <dbReference type="Rhea" id="RHEA:27978"/>
        <dbReference type="ChEBI" id="CHEBI:15377"/>
        <dbReference type="ChEBI" id="CHEBI:15378"/>
        <dbReference type="ChEBI" id="CHEBI:57527"/>
        <dbReference type="ChEBI" id="CHEBI:58115"/>
        <dbReference type="ChEBI" id="CHEBI:58409"/>
    </reaction>
</comment>